<reference evidence="2 3" key="1">
    <citation type="journal article" date="2016" name="Nat. Commun.">
        <title>Thousands of microbial genomes shed light on interconnected biogeochemical processes in an aquifer system.</title>
        <authorList>
            <person name="Anantharaman K."/>
            <person name="Brown C.T."/>
            <person name="Hug L.A."/>
            <person name="Sharon I."/>
            <person name="Castelle C.J."/>
            <person name="Probst A.J."/>
            <person name="Thomas B.C."/>
            <person name="Singh A."/>
            <person name="Wilkins M.J."/>
            <person name="Karaoz U."/>
            <person name="Brodie E.L."/>
            <person name="Williams K.H."/>
            <person name="Hubbard S.S."/>
            <person name="Banfield J.F."/>
        </authorList>
    </citation>
    <scope>NUCLEOTIDE SEQUENCE [LARGE SCALE GENOMIC DNA]</scope>
</reference>
<evidence type="ECO:0000313" key="2">
    <source>
        <dbReference type="EMBL" id="OHA18701.1"/>
    </source>
</evidence>
<keyword evidence="1" id="KW-1133">Transmembrane helix</keyword>
<keyword evidence="1" id="KW-0812">Transmembrane</keyword>
<name>A0A1G2M6N2_9BACT</name>
<dbReference type="EMBL" id="MHRF01000002">
    <property type="protein sequence ID" value="OHA18701.1"/>
    <property type="molecule type" value="Genomic_DNA"/>
</dbReference>
<feature type="transmembrane region" description="Helical" evidence="1">
    <location>
        <begin position="12"/>
        <end position="31"/>
    </location>
</feature>
<proteinExistence type="predicted"/>
<gene>
    <name evidence="2" type="ORF">A2664_00185</name>
</gene>
<keyword evidence="1" id="KW-0472">Membrane</keyword>
<protein>
    <submittedName>
        <fullName evidence="2">Uncharacterized protein</fullName>
    </submittedName>
</protein>
<dbReference type="Proteomes" id="UP000178873">
    <property type="component" value="Unassembled WGS sequence"/>
</dbReference>
<comment type="caution">
    <text evidence="2">The sequence shown here is derived from an EMBL/GenBank/DDBJ whole genome shotgun (WGS) entry which is preliminary data.</text>
</comment>
<dbReference type="AlphaFoldDB" id="A0A1G2M6N2"/>
<sequence>MFSRLKESKNTILKLFLIIYITIIAALVSNAQSESRYTEQKLPSGFFYKYGMEYLSYKSKDRAYSDFTRFYPISLGVGYKIANTNFSTISLTIDRTFFGDGYIMPIFLHYDWYPSIYYKGVWGKEIFIGLGLGYLSTDMRTYLNENLGGYVYEGHFGADKSKDTFWELKYSSFYTTHYQYYVDYWTLTYGHNI</sequence>
<evidence type="ECO:0000256" key="1">
    <source>
        <dbReference type="SAM" id="Phobius"/>
    </source>
</evidence>
<accession>A0A1G2M6N2</accession>
<evidence type="ECO:0000313" key="3">
    <source>
        <dbReference type="Proteomes" id="UP000178873"/>
    </source>
</evidence>
<organism evidence="2 3">
    <name type="scientific">Candidatus Taylorbacteria bacterium RIFCSPHIGHO2_01_FULL_46_22b</name>
    <dbReference type="NCBI Taxonomy" id="1802301"/>
    <lineage>
        <taxon>Bacteria</taxon>
        <taxon>Candidatus Tayloriibacteriota</taxon>
    </lineage>
</organism>
<dbReference type="STRING" id="1802301.A2664_00185"/>